<accession>A0A1S1V777</accession>
<feature type="compositionally biased region" description="Basic residues" evidence="1">
    <location>
        <begin position="1"/>
        <end position="13"/>
    </location>
</feature>
<sequence>MVKSFKVKRHYHNGKGQEDENKKLKEQLETLRGKLYEKM</sequence>
<evidence type="ECO:0000313" key="2">
    <source>
        <dbReference type="EMBL" id="OHW62285.1"/>
    </source>
</evidence>
<dbReference type="STRING" id="39480.EUAN_13550"/>
<comment type="caution">
    <text evidence="2">The sequence shown here is derived from an EMBL/GenBank/DDBJ whole genome shotgun (WGS) entry which is preliminary data.</text>
</comment>
<dbReference type="EMBL" id="MKIE01000004">
    <property type="protein sequence ID" value="OHW62285.1"/>
    <property type="molecule type" value="Genomic_DNA"/>
</dbReference>
<evidence type="ECO:0000313" key="3">
    <source>
        <dbReference type="Proteomes" id="UP000180254"/>
    </source>
</evidence>
<proteinExistence type="predicted"/>
<organism evidence="2 3">
    <name type="scientific">Andreesenia angusta</name>
    <dbReference type="NCBI Taxonomy" id="39480"/>
    <lineage>
        <taxon>Bacteria</taxon>
        <taxon>Bacillati</taxon>
        <taxon>Bacillota</taxon>
        <taxon>Tissierellia</taxon>
        <taxon>Tissierellales</taxon>
        <taxon>Gottschalkiaceae</taxon>
        <taxon>Andreesenia</taxon>
    </lineage>
</organism>
<feature type="region of interest" description="Disordered" evidence="1">
    <location>
        <begin position="1"/>
        <end position="23"/>
    </location>
</feature>
<gene>
    <name evidence="2" type="ORF">EUAN_13550</name>
</gene>
<dbReference type="Proteomes" id="UP000180254">
    <property type="component" value="Unassembled WGS sequence"/>
</dbReference>
<evidence type="ECO:0000256" key="1">
    <source>
        <dbReference type="SAM" id="MobiDB-lite"/>
    </source>
</evidence>
<dbReference type="AlphaFoldDB" id="A0A1S1V777"/>
<protein>
    <submittedName>
        <fullName evidence="2">Uncharacterized protein</fullName>
    </submittedName>
</protein>
<keyword evidence="3" id="KW-1185">Reference proteome</keyword>
<name>A0A1S1V777_9FIRM</name>
<reference evidence="2 3" key="1">
    <citation type="submission" date="2016-09" db="EMBL/GenBank/DDBJ databases">
        <title>Genome sequence of Eubacterium angustum.</title>
        <authorList>
            <person name="Poehlein A."/>
            <person name="Daniel R."/>
        </authorList>
    </citation>
    <scope>NUCLEOTIDE SEQUENCE [LARGE SCALE GENOMIC DNA]</scope>
    <source>
        <strain evidence="2 3">DSM 1989</strain>
    </source>
</reference>